<evidence type="ECO:0000256" key="8">
    <source>
        <dbReference type="RuleBase" id="RU367002"/>
    </source>
</evidence>
<evidence type="ECO:0000256" key="4">
    <source>
        <dbReference type="ARBA" id="ARBA00022692"/>
    </source>
</evidence>
<evidence type="ECO:0000256" key="7">
    <source>
        <dbReference type="ARBA" id="ARBA00023136"/>
    </source>
</evidence>
<dbReference type="GO" id="GO:0022890">
    <property type="term" value="F:inorganic cation transmembrane transporter activity"/>
    <property type="evidence" value="ECO:0007669"/>
    <property type="project" value="TreeGrafter"/>
</dbReference>
<feature type="transmembrane region" description="Helical" evidence="8">
    <location>
        <begin position="48"/>
        <end position="68"/>
    </location>
</feature>
<comment type="subunit">
    <text evidence="3">Component of the ER membrane protein complex (EMC).</text>
</comment>
<accession>A0A834IPU4</accession>
<dbReference type="GO" id="GO:0072546">
    <property type="term" value="C:EMC complex"/>
    <property type="evidence" value="ECO:0007669"/>
    <property type="project" value="UniProtKB-UniRule"/>
</dbReference>
<keyword evidence="8" id="KW-0813">Transport</keyword>
<comment type="similarity">
    <text evidence="2 8">Belongs to the membrane magnesium transporter (TC 1.A.67) family.</text>
</comment>
<evidence type="ECO:0000313" key="9">
    <source>
        <dbReference type="EMBL" id="KAF7285002.1"/>
    </source>
</evidence>
<dbReference type="Proteomes" id="UP000625711">
    <property type="component" value="Unassembled WGS sequence"/>
</dbReference>
<evidence type="ECO:0000256" key="6">
    <source>
        <dbReference type="ARBA" id="ARBA00022989"/>
    </source>
</evidence>
<gene>
    <name evidence="9" type="ORF">GWI33_012320</name>
</gene>
<comment type="function">
    <text evidence="8">Part of the endoplasmic reticulum membrane protein complex (EMC) that enables the energy-independent insertion into endoplasmic reticulum membranes of newly synthesized membrane proteins. May be involved in Mg(2+) transport.</text>
</comment>
<sequence length="99" mass="11363">MGSSALYKIILTFGFLSLFHAAYSAAQHRSYLRLNELDFTKLPTDIFIQALISLLGIMFGVIHVAGNFKEIKASADLENKSWETFRNIQSFYTFCHREH</sequence>
<protein>
    <recommendedName>
        <fullName evidence="8">Membrane magnesium transporter</fullName>
    </recommendedName>
</protein>
<dbReference type="EMBL" id="JAACXV010000062">
    <property type="protein sequence ID" value="KAF7285002.1"/>
    <property type="molecule type" value="Genomic_DNA"/>
</dbReference>
<comment type="subcellular location">
    <subcellularLocation>
        <location evidence="1">Endoplasmic reticulum membrane</location>
        <topology evidence="1">Multi-pass membrane protein</topology>
    </subcellularLocation>
    <subcellularLocation>
        <location evidence="8">Golgi apparatus membrane</location>
        <topology evidence="8">Multi-pass membrane protein</topology>
    </subcellularLocation>
    <subcellularLocation>
        <location evidence="8">Early endosome membrane</location>
        <topology evidence="8">Multi-pass membrane protein</topology>
    </subcellularLocation>
</comment>
<dbReference type="GO" id="GO:0005886">
    <property type="term" value="C:plasma membrane"/>
    <property type="evidence" value="ECO:0007669"/>
    <property type="project" value="TreeGrafter"/>
</dbReference>
<keyword evidence="8" id="KW-0333">Golgi apparatus</keyword>
<keyword evidence="4 8" id="KW-0812">Transmembrane</keyword>
<dbReference type="GO" id="GO:0000139">
    <property type="term" value="C:Golgi membrane"/>
    <property type="evidence" value="ECO:0007669"/>
    <property type="project" value="UniProtKB-SubCell"/>
</dbReference>
<dbReference type="AlphaFoldDB" id="A0A834IPU4"/>
<name>A0A834IPU4_RHYFE</name>
<keyword evidence="6 8" id="KW-1133">Transmembrane helix</keyword>
<dbReference type="GO" id="GO:0031901">
    <property type="term" value="C:early endosome membrane"/>
    <property type="evidence" value="ECO:0007669"/>
    <property type="project" value="UniProtKB-SubCell"/>
</dbReference>
<organism evidence="9 10">
    <name type="scientific">Rhynchophorus ferrugineus</name>
    <name type="common">Red palm weevil</name>
    <name type="synonym">Curculio ferrugineus</name>
    <dbReference type="NCBI Taxonomy" id="354439"/>
    <lineage>
        <taxon>Eukaryota</taxon>
        <taxon>Metazoa</taxon>
        <taxon>Ecdysozoa</taxon>
        <taxon>Arthropoda</taxon>
        <taxon>Hexapoda</taxon>
        <taxon>Insecta</taxon>
        <taxon>Pterygota</taxon>
        <taxon>Neoptera</taxon>
        <taxon>Endopterygota</taxon>
        <taxon>Coleoptera</taxon>
        <taxon>Polyphaga</taxon>
        <taxon>Cucujiformia</taxon>
        <taxon>Curculionidae</taxon>
        <taxon>Dryophthorinae</taxon>
        <taxon>Rhynchophorus</taxon>
    </lineage>
</organism>
<proteinExistence type="inferred from homology"/>
<reference evidence="9" key="1">
    <citation type="submission" date="2020-08" db="EMBL/GenBank/DDBJ databases">
        <title>Genome sequencing and assembly of the red palm weevil Rhynchophorus ferrugineus.</title>
        <authorList>
            <person name="Dias G.B."/>
            <person name="Bergman C.M."/>
            <person name="Manee M."/>
        </authorList>
    </citation>
    <scope>NUCLEOTIDE SEQUENCE</scope>
    <source>
        <strain evidence="9">AA-2017</strain>
        <tissue evidence="9">Whole larva</tissue>
    </source>
</reference>
<dbReference type="PANTHER" id="PTHR21181">
    <property type="match status" value="1"/>
</dbReference>
<dbReference type="OrthoDB" id="44756at2759"/>
<comment type="caution">
    <text evidence="9">The sequence shown here is derived from an EMBL/GenBank/DDBJ whole genome shotgun (WGS) entry which is preliminary data.</text>
</comment>
<evidence type="ECO:0000256" key="2">
    <source>
        <dbReference type="ARBA" id="ARBA00006109"/>
    </source>
</evidence>
<keyword evidence="10" id="KW-1185">Reference proteome</keyword>
<dbReference type="PANTHER" id="PTHR21181:SF7">
    <property type="entry name" value="ER MEMBRANE PROTEIN COMPLEX SUBUNIT 5"/>
    <property type="match status" value="1"/>
</dbReference>
<evidence type="ECO:0000313" key="10">
    <source>
        <dbReference type="Proteomes" id="UP000625711"/>
    </source>
</evidence>
<keyword evidence="7 8" id="KW-0472">Membrane</keyword>
<keyword evidence="8" id="KW-0460">Magnesium</keyword>
<comment type="caution">
    <text evidence="8">Lacks conserved residue(s) required for the propagation of feature annotation.</text>
</comment>
<evidence type="ECO:0000256" key="3">
    <source>
        <dbReference type="ARBA" id="ARBA00011276"/>
    </source>
</evidence>
<keyword evidence="8" id="KW-0967">Endosome</keyword>
<dbReference type="Pfam" id="PF10270">
    <property type="entry name" value="MMgT"/>
    <property type="match status" value="1"/>
</dbReference>
<dbReference type="InterPro" id="IPR018937">
    <property type="entry name" value="MMgT"/>
</dbReference>
<keyword evidence="5 8" id="KW-0256">Endoplasmic reticulum</keyword>
<evidence type="ECO:0000256" key="5">
    <source>
        <dbReference type="ARBA" id="ARBA00022824"/>
    </source>
</evidence>
<evidence type="ECO:0000256" key="1">
    <source>
        <dbReference type="ARBA" id="ARBA00004477"/>
    </source>
</evidence>